<protein>
    <recommendedName>
        <fullName evidence="2">SANT and BTB domain-containing protein</fullName>
    </recommendedName>
</protein>
<feature type="region of interest" description="Disordered" evidence="1">
    <location>
        <begin position="719"/>
        <end position="746"/>
    </location>
</feature>
<dbReference type="Proteomes" id="UP001642540">
    <property type="component" value="Unassembled WGS sequence"/>
</dbReference>
<reference evidence="3 4" key="1">
    <citation type="submission" date="2024-08" db="EMBL/GenBank/DDBJ databases">
        <authorList>
            <person name="Cucini C."/>
            <person name="Frati F."/>
        </authorList>
    </citation>
    <scope>NUCLEOTIDE SEQUENCE [LARGE SCALE GENOMIC DNA]</scope>
</reference>
<feature type="region of interest" description="Disordered" evidence="1">
    <location>
        <begin position="126"/>
        <end position="145"/>
    </location>
</feature>
<feature type="compositionally biased region" description="Basic and acidic residues" evidence="1">
    <location>
        <begin position="722"/>
        <end position="731"/>
    </location>
</feature>
<comment type="caution">
    <text evidence="3">The sequence shown here is derived from an EMBL/GenBank/DDBJ whole genome shotgun (WGS) entry which is preliminary data.</text>
</comment>
<organism evidence="3 4">
    <name type="scientific">Orchesella dallaii</name>
    <dbReference type="NCBI Taxonomy" id="48710"/>
    <lineage>
        <taxon>Eukaryota</taxon>
        <taxon>Metazoa</taxon>
        <taxon>Ecdysozoa</taxon>
        <taxon>Arthropoda</taxon>
        <taxon>Hexapoda</taxon>
        <taxon>Collembola</taxon>
        <taxon>Entomobryomorpha</taxon>
        <taxon>Entomobryoidea</taxon>
        <taxon>Orchesellidae</taxon>
        <taxon>Orchesellinae</taxon>
        <taxon>Orchesella</taxon>
    </lineage>
</organism>
<accession>A0ABP1REB7</accession>
<dbReference type="PANTHER" id="PTHR20946:SF0">
    <property type="entry name" value="SANT AND BTB DOMAIN REGULATOR OF CLASS SWITCH RECOMBINATION"/>
    <property type="match status" value="1"/>
</dbReference>
<proteinExistence type="predicted"/>
<feature type="region of interest" description="Disordered" evidence="1">
    <location>
        <begin position="461"/>
        <end position="485"/>
    </location>
</feature>
<gene>
    <name evidence="3" type="ORF">ODALV1_LOCUS19617</name>
</gene>
<dbReference type="InterPro" id="IPR021777">
    <property type="entry name" value="SANBR_BTB"/>
</dbReference>
<dbReference type="InterPro" id="IPR045902">
    <property type="entry name" value="SANBR-like"/>
</dbReference>
<dbReference type="EMBL" id="CAXLJM020000066">
    <property type="protein sequence ID" value="CAL8121972.1"/>
    <property type="molecule type" value="Genomic_DNA"/>
</dbReference>
<feature type="compositionally biased region" description="Low complexity" evidence="1">
    <location>
        <begin position="126"/>
        <end position="144"/>
    </location>
</feature>
<sequence>MASQETKPEPELDADIHKVKEPLDFLLQAYRAKLAIDNPDEDCQFDFTEFLRNWKDRYESWDALREAISKGVEPLVNNGLFDSILPYLASSLNQSKESTENSKNTSSKNVAGVQVISAELTPLSFTADSTSSSSNSASISTSATGVKRGSVTSTEKIKKSSNETEVEYDPEINIHICDEAKSLKKDFFCLQSVLVREMGYFTKVTVKGQRLRDMDISVHCDIAVFEWLMKWVKSRNDGCEQPPVLDPTNVIGLMVSADFLQMANLVSECLQYTAINIGQIINLSPNLGCLNESLTNRILHFFNNFEVETRINHIDKSDRITSRIYTQLIMSLNDPEPDESLGHFASTATLFQCSICGQLLINNVASKIPCNMVKCDCRGRIYACHVRDTNWTLSQYIRDLKKELKLWKRVYWRLWSIVHFFCCSHCQQYFAAKDFSSCRYHPTPPIASVVVVSQSKLSGENEDVYGNATPKSDRESSYTPRMQTSSARRNIQLRKDIDVTQKESSTDIVCPYGIFPCCKQPSYQFHPFPSPKGCNFRDHTLSHYADDDPALKLIVAFRELIVVNPTPSDEPAADWSTMIDLTPQKGSSSANILGQKVIPGSSYGIRDLASKRRMMLNMESSSTESNSLSDTEELFPKTDENIFMNPRYTNVSDFWSWNPEYTTRYNQDMQREREEKLMTDLETLLAQRVAIDSGGSSRFPSTIRLDYLSRRSQKNNGGSFIRLEEKWREEVQQNGTKSGKSKLSKP</sequence>
<keyword evidence="4" id="KW-1185">Reference proteome</keyword>
<name>A0ABP1REB7_9HEXA</name>
<evidence type="ECO:0000259" key="2">
    <source>
        <dbReference type="Pfam" id="PF11822"/>
    </source>
</evidence>
<dbReference type="PANTHER" id="PTHR20946">
    <property type="entry name" value="SANT AND BTB DOMAIN REGULATOR OF CLASS SWITCH RECOMBINATION"/>
    <property type="match status" value="1"/>
</dbReference>
<evidence type="ECO:0000313" key="4">
    <source>
        <dbReference type="Proteomes" id="UP001642540"/>
    </source>
</evidence>
<evidence type="ECO:0000256" key="1">
    <source>
        <dbReference type="SAM" id="MobiDB-lite"/>
    </source>
</evidence>
<feature type="domain" description="SANT and BTB" evidence="2">
    <location>
        <begin position="173"/>
        <end position="270"/>
    </location>
</feature>
<evidence type="ECO:0000313" key="3">
    <source>
        <dbReference type="EMBL" id="CAL8121972.1"/>
    </source>
</evidence>
<dbReference type="Pfam" id="PF11822">
    <property type="entry name" value="BTB_SANBR"/>
    <property type="match status" value="1"/>
</dbReference>